<evidence type="ECO:0000256" key="4">
    <source>
        <dbReference type="ARBA" id="ARBA00022989"/>
    </source>
</evidence>
<keyword evidence="5 6" id="KW-0472">Membrane</keyword>
<dbReference type="PANTHER" id="PTHR30250">
    <property type="entry name" value="PST FAMILY PREDICTED COLANIC ACID TRANSPORTER"/>
    <property type="match status" value="1"/>
</dbReference>
<evidence type="ECO:0000256" key="2">
    <source>
        <dbReference type="ARBA" id="ARBA00022475"/>
    </source>
</evidence>
<feature type="transmembrane region" description="Helical" evidence="6">
    <location>
        <begin position="159"/>
        <end position="185"/>
    </location>
</feature>
<dbReference type="STRING" id="1195760.SAMN05444281_0747"/>
<evidence type="ECO:0000313" key="8">
    <source>
        <dbReference type="Proteomes" id="UP000184109"/>
    </source>
</evidence>
<dbReference type="PANTHER" id="PTHR30250:SF11">
    <property type="entry name" value="O-ANTIGEN TRANSPORTER-RELATED"/>
    <property type="match status" value="1"/>
</dbReference>
<gene>
    <name evidence="7" type="ORF">SAMN05444281_0747</name>
</gene>
<protein>
    <submittedName>
        <fullName evidence="7">Membrane protein involved in the export of O-antigen and teichoic acid</fullName>
    </submittedName>
</protein>
<evidence type="ECO:0000256" key="3">
    <source>
        <dbReference type="ARBA" id="ARBA00022692"/>
    </source>
</evidence>
<dbReference type="GO" id="GO:0005886">
    <property type="term" value="C:plasma membrane"/>
    <property type="evidence" value="ECO:0007669"/>
    <property type="project" value="UniProtKB-SubCell"/>
</dbReference>
<reference evidence="8" key="1">
    <citation type="submission" date="2016-11" db="EMBL/GenBank/DDBJ databases">
        <authorList>
            <person name="Varghese N."/>
            <person name="Submissions S."/>
        </authorList>
    </citation>
    <scope>NUCLEOTIDE SEQUENCE [LARGE SCALE GENOMIC DNA]</scope>
    <source>
        <strain evidence="8">DSM 100572</strain>
    </source>
</reference>
<comment type="subcellular location">
    <subcellularLocation>
        <location evidence="1">Cell membrane</location>
        <topology evidence="1">Multi-pass membrane protein</topology>
    </subcellularLocation>
</comment>
<feature type="transmembrane region" description="Helical" evidence="6">
    <location>
        <begin position="206"/>
        <end position="227"/>
    </location>
</feature>
<keyword evidence="2" id="KW-1003">Cell membrane</keyword>
<feature type="transmembrane region" description="Helical" evidence="6">
    <location>
        <begin position="78"/>
        <end position="98"/>
    </location>
</feature>
<feature type="transmembrane region" description="Helical" evidence="6">
    <location>
        <begin position="131"/>
        <end position="153"/>
    </location>
</feature>
<keyword evidence="3 6" id="KW-0812">Transmembrane</keyword>
<name>A0A1M5T8F2_9FLAO</name>
<feature type="transmembrane region" description="Helical" evidence="6">
    <location>
        <begin position="233"/>
        <end position="252"/>
    </location>
</feature>
<dbReference type="OrthoDB" id="870113at2"/>
<keyword evidence="4 6" id="KW-1133">Transmembrane helix</keyword>
<feature type="transmembrane region" description="Helical" evidence="6">
    <location>
        <begin position="12"/>
        <end position="34"/>
    </location>
</feature>
<evidence type="ECO:0000256" key="5">
    <source>
        <dbReference type="ARBA" id="ARBA00023136"/>
    </source>
</evidence>
<feature type="transmembrane region" description="Helical" evidence="6">
    <location>
        <begin position="272"/>
        <end position="293"/>
    </location>
</feature>
<evidence type="ECO:0000313" key="7">
    <source>
        <dbReference type="EMBL" id="SHH46978.1"/>
    </source>
</evidence>
<dbReference type="RefSeq" id="WP_143155234.1">
    <property type="nucleotide sequence ID" value="NZ_BMEN01000001.1"/>
</dbReference>
<evidence type="ECO:0000256" key="6">
    <source>
        <dbReference type="SAM" id="Phobius"/>
    </source>
</evidence>
<proteinExistence type="predicted"/>
<dbReference type="Proteomes" id="UP000184109">
    <property type="component" value="Unassembled WGS sequence"/>
</dbReference>
<feature type="transmembrane region" description="Helical" evidence="6">
    <location>
        <begin position="313"/>
        <end position="333"/>
    </location>
</feature>
<feature type="transmembrane region" description="Helical" evidence="6">
    <location>
        <begin position="367"/>
        <end position="391"/>
    </location>
</feature>
<feature type="transmembrane region" description="Helical" evidence="6">
    <location>
        <begin position="40"/>
        <end position="57"/>
    </location>
</feature>
<evidence type="ECO:0000256" key="1">
    <source>
        <dbReference type="ARBA" id="ARBA00004651"/>
    </source>
</evidence>
<accession>A0A1M5T8F2</accession>
<feature type="transmembrane region" description="Helical" evidence="6">
    <location>
        <begin position="104"/>
        <end position="124"/>
    </location>
</feature>
<sequence length="395" mass="44503">MKISKNIFQTLVVRGGVAVMNMAIVFLTLNVLGADGRGKISLFLTDIMLISMVTSVLSNSTVSYHVPKTNIKPIVRTGLLWVLFVSLVLGVILSFLHNEYLQRHLFPISMLLGLITMNQMILIGKEKIKEYNIVFVLDPLFRLLVLVIGFYAFKIESLTVFLIALYVALGFSLMMSTVFVFKIIYSDKREIEIKSKEIFKYGIGTELSSFIQFFNYRLLFYVVFYQLGSVELGWFSVAVSVTESLWIISRSITVNQYSKILNTSDKLKQRIITNKSAGLSFILTLVAVLLLIVVPKEFLSFIIKKDLSNIQEIIWILCPGVLMIAVSNVWGHYFSGRGKYQINNLKSLIGFILMISAAYFLTPLYGILGVVSAMLLGYLGSSLTLLGFYLADKNK</sequence>
<dbReference type="AlphaFoldDB" id="A0A1M5T8F2"/>
<dbReference type="InterPro" id="IPR050833">
    <property type="entry name" value="Poly_Biosynth_Transport"/>
</dbReference>
<feature type="transmembrane region" description="Helical" evidence="6">
    <location>
        <begin position="345"/>
        <end position="361"/>
    </location>
</feature>
<dbReference type="EMBL" id="FQXQ01000001">
    <property type="protein sequence ID" value="SHH46978.1"/>
    <property type="molecule type" value="Genomic_DNA"/>
</dbReference>
<keyword evidence="8" id="KW-1185">Reference proteome</keyword>
<organism evidence="7 8">
    <name type="scientific">Wenyingzhuangia marina</name>
    <dbReference type="NCBI Taxonomy" id="1195760"/>
    <lineage>
        <taxon>Bacteria</taxon>
        <taxon>Pseudomonadati</taxon>
        <taxon>Bacteroidota</taxon>
        <taxon>Flavobacteriia</taxon>
        <taxon>Flavobacteriales</taxon>
        <taxon>Flavobacteriaceae</taxon>
        <taxon>Wenyingzhuangia</taxon>
    </lineage>
</organism>